<keyword evidence="6" id="KW-1185">Reference proteome</keyword>
<dbReference type="InterPro" id="IPR002775">
    <property type="entry name" value="DNA/RNA-bd_Alba-like"/>
</dbReference>
<dbReference type="GO" id="GO:0005524">
    <property type="term" value="F:ATP binding"/>
    <property type="evidence" value="ECO:0007669"/>
    <property type="project" value="UniProtKB-KW"/>
</dbReference>
<keyword evidence="3" id="KW-0732">Signal</keyword>
<organism evidence="5 6">
    <name type="scientific">Colocasia esculenta</name>
    <name type="common">Wild taro</name>
    <name type="synonym">Arum esculentum</name>
    <dbReference type="NCBI Taxonomy" id="4460"/>
    <lineage>
        <taxon>Eukaryota</taxon>
        <taxon>Viridiplantae</taxon>
        <taxon>Streptophyta</taxon>
        <taxon>Embryophyta</taxon>
        <taxon>Tracheophyta</taxon>
        <taxon>Spermatophyta</taxon>
        <taxon>Magnoliopsida</taxon>
        <taxon>Liliopsida</taxon>
        <taxon>Araceae</taxon>
        <taxon>Aroideae</taxon>
        <taxon>Colocasieae</taxon>
        <taxon>Colocasia</taxon>
    </lineage>
</organism>
<gene>
    <name evidence="5" type="ORF">Taro_045348</name>
</gene>
<dbReference type="GO" id="GO:0005829">
    <property type="term" value="C:cytosol"/>
    <property type="evidence" value="ECO:0007669"/>
    <property type="project" value="TreeGrafter"/>
</dbReference>
<evidence type="ECO:0000256" key="2">
    <source>
        <dbReference type="ARBA" id="ARBA00022840"/>
    </source>
</evidence>
<name>A0A843WR12_COLES</name>
<dbReference type="Gene3D" id="3.30.420.40">
    <property type="match status" value="2"/>
</dbReference>
<accession>A0A843WR12</accession>
<evidence type="ECO:0000256" key="3">
    <source>
        <dbReference type="SAM" id="SignalP"/>
    </source>
</evidence>
<dbReference type="Gene3D" id="3.30.110.20">
    <property type="entry name" value="Alba-like domain"/>
    <property type="match status" value="1"/>
</dbReference>
<dbReference type="InterPro" id="IPR043129">
    <property type="entry name" value="ATPase_NBD"/>
</dbReference>
<evidence type="ECO:0000313" key="6">
    <source>
        <dbReference type="Proteomes" id="UP000652761"/>
    </source>
</evidence>
<dbReference type="GO" id="GO:0140662">
    <property type="term" value="F:ATP-dependent protein folding chaperone"/>
    <property type="evidence" value="ECO:0007669"/>
    <property type="project" value="InterPro"/>
</dbReference>
<dbReference type="InterPro" id="IPR013126">
    <property type="entry name" value="Hsp_70_fam"/>
</dbReference>
<proteinExistence type="predicted"/>
<evidence type="ECO:0000256" key="1">
    <source>
        <dbReference type="ARBA" id="ARBA00022741"/>
    </source>
</evidence>
<sequence length="323" mass="33574">PSPRRPLSFSRTLLHLVRTFLLIACRRDGRSLSLLAGVIVWEGCEGPGRRRLWAGCEGPGLRGGGPMEGCKAPGRIWMQRRAYLDAAAIAGLRPLRLMHDVAATALGYGIYRSEGHATHVVFVDVWHSDTQVAVVEFEAGQMRVLSHASDPNLGGRDFDDYGGSDGARHPIGFVGVGGFPPEEAGSAVGFHCLQSGARGGGPARAAAEATAGPAAEGPGAAVAPAAAAATPAVECDDGDVGNGTGSCSSSVRSCTAAPPNVRSLATEKRMREIVLKAMGQAISKTVAIAEVIKKRILGLHQDTTISSASITDVWEPIEEGLVP</sequence>
<dbReference type="Pfam" id="PF01918">
    <property type="entry name" value="Alba"/>
    <property type="match status" value="1"/>
</dbReference>
<comment type="caution">
    <text evidence="5">The sequence shown here is derived from an EMBL/GenBank/DDBJ whole genome shotgun (WGS) entry which is preliminary data.</text>
</comment>
<dbReference type="AlphaFoldDB" id="A0A843WR12"/>
<dbReference type="SUPFAM" id="SSF82704">
    <property type="entry name" value="AlbA-like"/>
    <property type="match status" value="1"/>
</dbReference>
<dbReference type="GO" id="GO:0005634">
    <property type="term" value="C:nucleus"/>
    <property type="evidence" value="ECO:0007669"/>
    <property type="project" value="TreeGrafter"/>
</dbReference>
<dbReference type="OrthoDB" id="424402at2759"/>
<evidence type="ECO:0000313" key="5">
    <source>
        <dbReference type="EMBL" id="MQM12429.1"/>
    </source>
</evidence>
<protein>
    <recommendedName>
        <fullName evidence="4">DNA/RNA-binding protein Alba-like domain-containing protein</fullName>
    </recommendedName>
</protein>
<evidence type="ECO:0000259" key="4">
    <source>
        <dbReference type="Pfam" id="PF01918"/>
    </source>
</evidence>
<dbReference type="PANTHER" id="PTHR45639:SF10">
    <property type="entry name" value="HEAT SHOCK 70 KDA PROTEIN 16 ISOFORM X1"/>
    <property type="match status" value="1"/>
</dbReference>
<reference evidence="5" key="1">
    <citation type="submission" date="2017-07" db="EMBL/GenBank/DDBJ databases">
        <title>Taro Niue Genome Assembly and Annotation.</title>
        <authorList>
            <person name="Atibalentja N."/>
            <person name="Keating K."/>
            <person name="Fields C.J."/>
        </authorList>
    </citation>
    <scope>NUCLEOTIDE SEQUENCE</scope>
    <source>
        <strain evidence="5">Niue_2</strain>
        <tissue evidence="5">Leaf</tissue>
    </source>
</reference>
<dbReference type="InterPro" id="IPR036882">
    <property type="entry name" value="Alba-like_dom_sf"/>
</dbReference>
<feature type="domain" description="DNA/RNA-binding protein Alba-like" evidence="4">
    <location>
        <begin position="267"/>
        <end position="307"/>
    </location>
</feature>
<feature type="chain" id="PRO_5032787041" description="DNA/RNA-binding protein Alba-like domain-containing protein" evidence="3">
    <location>
        <begin position="20"/>
        <end position="323"/>
    </location>
</feature>
<dbReference type="Proteomes" id="UP000652761">
    <property type="component" value="Unassembled WGS sequence"/>
</dbReference>
<dbReference type="EMBL" id="NMUH01005313">
    <property type="protein sequence ID" value="MQM12429.1"/>
    <property type="molecule type" value="Genomic_DNA"/>
</dbReference>
<dbReference type="Pfam" id="PF00012">
    <property type="entry name" value="HSP70"/>
    <property type="match status" value="1"/>
</dbReference>
<feature type="signal peptide" evidence="3">
    <location>
        <begin position="1"/>
        <end position="19"/>
    </location>
</feature>
<dbReference type="SUPFAM" id="SSF53067">
    <property type="entry name" value="Actin-like ATPase domain"/>
    <property type="match status" value="1"/>
</dbReference>
<keyword evidence="1" id="KW-0547">Nucleotide-binding</keyword>
<dbReference type="PANTHER" id="PTHR45639">
    <property type="entry name" value="HSC70CB, ISOFORM G-RELATED"/>
    <property type="match status" value="1"/>
</dbReference>
<keyword evidence="2" id="KW-0067">ATP-binding</keyword>
<dbReference type="GO" id="GO:0003676">
    <property type="term" value="F:nucleic acid binding"/>
    <property type="evidence" value="ECO:0007669"/>
    <property type="project" value="InterPro"/>
</dbReference>
<feature type="non-terminal residue" evidence="5">
    <location>
        <position position="1"/>
    </location>
</feature>